<dbReference type="InterPro" id="IPR007995">
    <property type="entry name" value="DUF742"/>
</dbReference>
<name>A0ABN2NN08_9PSEU</name>
<dbReference type="Pfam" id="PF05331">
    <property type="entry name" value="DUF742"/>
    <property type="match status" value="1"/>
</dbReference>
<dbReference type="Proteomes" id="UP001500449">
    <property type="component" value="Unassembled WGS sequence"/>
</dbReference>
<protein>
    <submittedName>
        <fullName evidence="1">DUF742 domain-containing protein</fullName>
    </submittedName>
</protein>
<keyword evidence="2" id="KW-1185">Reference proteome</keyword>
<organism evidence="1 2">
    <name type="scientific">Pseudonocardia ailaonensis</name>
    <dbReference type="NCBI Taxonomy" id="367279"/>
    <lineage>
        <taxon>Bacteria</taxon>
        <taxon>Bacillati</taxon>
        <taxon>Actinomycetota</taxon>
        <taxon>Actinomycetes</taxon>
        <taxon>Pseudonocardiales</taxon>
        <taxon>Pseudonocardiaceae</taxon>
        <taxon>Pseudonocardia</taxon>
    </lineage>
</organism>
<accession>A0ABN2NN08</accession>
<dbReference type="RefSeq" id="WP_344426651.1">
    <property type="nucleotide sequence ID" value="NZ_BAAAQK010000028.1"/>
</dbReference>
<evidence type="ECO:0000313" key="1">
    <source>
        <dbReference type="EMBL" id="GAA1876489.1"/>
    </source>
</evidence>
<proteinExistence type="predicted"/>
<sequence length="126" mass="12863">MAVGGQFGHGRAGGRVVPVFAVTGGRTRSAGEEFPVESLVTVTAAGRHAAELQLEYRTILGLAAAPVSLVEIGATLAVPVGVARVLVGDLADAGYVSVHLPQVDRDGSPGPEILERLLEGLRARSG</sequence>
<dbReference type="PANTHER" id="PTHR36221:SF1">
    <property type="entry name" value="DUF742 DOMAIN-CONTAINING PROTEIN"/>
    <property type="match status" value="1"/>
</dbReference>
<dbReference type="PANTHER" id="PTHR36221">
    <property type="entry name" value="DUF742 DOMAIN-CONTAINING PROTEIN"/>
    <property type="match status" value="1"/>
</dbReference>
<comment type="caution">
    <text evidence="1">The sequence shown here is derived from an EMBL/GenBank/DDBJ whole genome shotgun (WGS) entry which is preliminary data.</text>
</comment>
<dbReference type="EMBL" id="BAAAQK010000028">
    <property type="protein sequence ID" value="GAA1876489.1"/>
    <property type="molecule type" value="Genomic_DNA"/>
</dbReference>
<gene>
    <name evidence="1" type="ORF">GCM10009836_67330</name>
</gene>
<reference evidence="1 2" key="1">
    <citation type="journal article" date="2019" name="Int. J. Syst. Evol. Microbiol.">
        <title>The Global Catalogue of Microorganisms (GCM) 10K type strain sequencing project: providing services to taxonomists for standard genome sequencing and annotation.</title>
        <authorList>
            <consortium name="The Broad Institute Genomics Platform"/>
            <consortium name="The Broad Institute Genome Sequencing Center for Infectious Disease"/>
            <person name="Wu L."/>
            <person name="Ma J."/>
        </authorList>
    </citation>
    <scope>NUCLEOTIDE SEQUENCE [LARGE SCALE GENOMIC DNA]</scope>
    <source>
        <strain evidence="1 2">JCM 16009</strain>
    </source>
</reference>
<evidence type="ECO:0000313" key="2">
    <source>
        <dbReference type="Proteomes" id="UP001500449"/>
    </source>
</evidence>